<dbReference type="AlphaFoldDB" id="A0A9P4UQE1"/>
<gene>
    <name evidence="2" type="ORF">K431DRAFT_346175</name>
</gene>
<comment type="caution">
    <text evidence="2">The sequence shown here is derived from an EMBL/GenBank/DDBJ whole genome shotgun (WGS) entry which is preliminary data.</text>
</comment>
<evidence type="ECO:0000256" key="1">
    <source>
        <dbReference type="SAM" id="MobiDB-lite"/>
    </source>
</evidence>
<proteinExistence type="predicted"/>
<dbReference type="Proteomes" id="UP000799441">
    <property type="component" value="Unassembled WGS sequence"/>
</dbReference>
<feature type="region of interest" description="Disordered" evidence="1">
    <location>
        <begin position="333"/>
        <end position="357"/>
    </location>
</feature>
<feature type="compositionally biased region" description="Basic residues" evidence="1">
    <location>
        <begin position="125"/>
        <end position="136"/>
    </location>
</feature>
<evidence type="ECO:0000313" key="3">
    <source>
        <dbReference type="Proteomes" id="UP000799441"/>
    </source>
</evidence>
<feature type="region of interest" description="Disordered" evidence="1">
    <location>
        <begin position="107"/>
        <end position="138"/>
    </location>
</feature>
<organism evidence="2 3">
    <name type="scientific">Polychaeton citri CBS 116435</name>
    <dbReference type="NCBI Taxonomy" id="1314669"/>
    <lineage>
        <taxon>Eukaryota</taxon>
        <taxon>Fungi</taxon>
        <taxon>Dikarya</taxon>
        <taxon>Ascomycota</taxon>
        <taxon>Pezizomycotina</taxon>
        <taxon>Dothideomycetes</taxon>
        <taxon>Dothideomycetidae</taxon>
        <taxon>Capnodiales</taxon>
        <taxon>Capnodiaceae</taxon>
        <taxon>Polychaeton</taxon>
    </lineage>
</organism>
<protein>
    <submittedName>
        <fullName evidence="2">Uncharacterized protein</fullName>
    </submittedName>
</protein>
<reference evidence="2" key="1">
    <citation type="journal article" date="2020" name="Stud. Mycol.">
        <title>101 Dothideomycetes genomes: a test case for predicting lifestyles and emergence of pathogens.</title>
        <authorList>
            <person name="Haridas S."/>
            <person name="Albert R."/>
            <person name="Binder M."/>
            <person name="Bloem J."/>
            <person name="Labutti K."/>
            <person name="Salamov A."/>
            <person name="Andreopoulos B."/>
            <person name="Baker S."/>
            <person name="Barry K."/>
            <person name="Bills G."/>
            <person name="Bluhm B."/>
            <person name="Cannon C."/>
            <person name="Castanera R."/>
            <person name="Culley D."/>
            <person name="Daum C."/>
            <person name="Ezra D."/>
            <person name="Gonzalez J."/>
            <person name="Henrissat B."/>
            <person name="Kuo A."/>
            <person name="Liang C."/>
            <person name="Lipzen A."/>
            <person name="Lutzoni F."/>
            <person name="Magnuson J."/>
            <person name="Mondo S."/>
            <person name="Nolan M."/>
            <person name="Ohm R."/>
            <person name="Pangilinan J."/>
            <person name="Park H.-J."/>
            <person name="Ramirez L."/>
            <person name="Alfaro M."/>
            <person name="Sun H."/>
            <person name="Tritt A."/>
            <person name="Yoshinaga Y."/>
            <person name="Zwiers L.-H."/>
            <person name="Turgeon B."/>
            <person name="Goodwin S."/>
            <person name="Spatafora J."/>
            <person name="Crous P."/>
            <person name="Grigoriev I."/>
        </authorList>
    </citation>
    <scope>NUCLEOTIDE SEQUENCE</scope>
    <source>
        <strain evidence="2">CBS 116435</strain>
    </source>
</reference>
<keyword evidence="3" id="KW-1185">Reference proteome</keyword>
<dbReference type="OrthoDB" id="5410795at2759"/>
<accession>A0A9P4UQE1</accession>
<evidence type="ECO:0000313" key="2">
    <source>
        <dbReference type="EMBL" id="KAF2721753.1"/>
    </source>
</evidence>
<dbReference type="EMBL" id="MU003788">
    <property type="protein sequence ID" value="KAF2721753.1"/>
    <property type="molecule type" value="Genomic_DNA"/>
</dbReference>
<sequence>MASSNPGIFKLRLVQFIQVLLNQPHIAFGIGWDGRLRSRSAEQWAEDVSRITVPKAKWIFGADSPPSVQDLLDLPMIPSDNRPGVYLGVVLTPNDVDDSHSYVGSATAPGRGLMNRTGQHADPNHRKKEKQKRSSRGTRFYNIVDQADKNRYIEFRALAIHDITSGKAAVINYMRETCLVAEQIFASWLRSFTDHSMKAYRWLESTSPWKSGLSGLNGALPLGRQMVQANRDSAFTEEALREIRRIREADRIAAETVEERQHRKEVRQNWQTTVRAPVYRMRKEGRSDEEIVAFKKRVIKPKTGKKIVFDTATERPLEERLAEAKAREKREAQWAEKRKEVPSSQEACRPAKKSRKK</sequence>
<name>A0A9P4UQE1_9PEZI</name>